<dbReference type="Proteomes" id="UP000243723">
    <property type="component" value="Unassembled WGS sequence"/>
</dbReference>
<dbReference type="InterPro" id="IPR001452">
    <property type="entry name" value="SH3_domain"/>
</dbReference>
<evidence type="ECO:0000313" key="8">
    <source>
        <dbReference type="Proteomes" id="UP000243723"/>
    </source>
</evidence>
<dbReference type="Pfam" id="PF03114">
    <property type="entry name" value="BAR"/>
    <property type="match status" value="1"/>
</dbReference>
<reference evidence="7 8" key="1">
    <citation type="submission" date="2017-05" db="EMBL/GenBank/DDBJ databases">
        <title>Draft genome sequence of Elsinoe australis.</title>
        <authorList>
            <person name="Cheng Q."/>
        </authorList>
    </citation>
    <scope>NUCLEOTIDE SEQUENCE [LARGE SCALE GENOMIC DNA]</scope>
    <source>
        <strain evidence="7 8">NL1</strain>
    </source>
</reference>
<evidence type="ECO:0000256" key="2">
    <source>
        <dbReference type="PROSITE-ProRule" id="PRU00192"/>
    </source>
</evidence>
<feature type="coiled-coil region" evidence="3">
    <location>
        <begin position="128"/>
        <end position="155"/>
    </location>
</feature>
<keyword evidence="3" id="KW-0175">Coiled coil</keyword>
<sequence>MQRLQRQAGKFMKRSADAADVTTVLHEFQIADQLLDSFMDAVRSFQNGWNAILTHQLGVAQQLETLYRPVHDPESKYNAESDPALLDKALQLKSTYADLEKDLQQETSWIQAKLLQPAMDAKQSCGALKKTLKKREDYKLDYERYQSRADHLRQKGTKTMKDESTLAKHESDLAQAQALYHGTDDQIKRTFPAVIDAIQALVPLLMNTQIMLQHALVGQLYTVLHEYCQQFQFPSPAPPMEEVVAAWDREYSPLRHEVESGLKMLASGKAIHQPMRLEEKANTVTGLGIRNKTTGMIGSRKTSQGEVPQMRRPSATSAEEEEAPPPRPPRPGSGPGTLATRPRIASQASLRSHQSVPEEDEMPPAKPPRPSGPGPIPLSSKPRTPSSASIARFQSGSPFPGGTPLPGMSPNPSLGADLANASRRSSTSTVGAYLTPGATPSATPGENYSRPGISPQQDYFGGGGNGRTPSTSSIASSIAAKKKPPPPPVKRRTTANQDLIVTALYDFLGQGEGDLSFKEGDQIKVLKKSESTDDWWLGSLRGQSGSFPANYVQMP</sequence>
<dbReference type="GO" id="GO:0008289">
    <property type="term" value="F:lipid binding"/>
    <property type="evidence" value="ECO:0007669"/>
    <property type="project" value="TreeGrafter"/>
</dbReference>
<evidence type="ECO:0000313" key="7">
    <source>
        <dbReference type="EMBL" id="PSK34937.1"/>
    </source>
</evidence>
<feature type="compositionally biased region" description="Polar residues" evidence="4">
    <location>
        <begin position="383"/>
        <end position="397"/>
    </location>
</feature>
<dbReference type="InterPro" id="IPR046982">
    <property type="entry name" value="BIN3/RVS161-like"/>
</dbReference>
<dbReference type="PANTHER" id="PTHR47174">
    <property type="entry name" value="BRIDGING INTEGRATOR 3"/>
    <property type="match status" value="1"/>
</dbReference>
<dbReference type="GO" id="GO:0030479">
    <property type="term" value="C:actin cortical patch"/>
    <property type="evidence" value="ECO:0007669"/>
    <property type="project" value="TreeGrafter"/>
</dbReference>
<gene>
    <name evidence="7" type="ORF">B9Z65_1520</name>
</gene>
<dbReference type="GO" id="GO:0097320">
    <property type="term" value="P:plasma membrane tubulation"/>
    <property type="evidence" value="ECO:0007669"/>
    <property type="project" value="TreeGrafter"/>
</dbReference>
<dbReference type="GO" id="GO:0006897">
    <property type="term" value="P:endocytosis"/>
    <property type="evidence" value="ECO:0007669"/>
    <property type="project" value="InterPro"/>
</dbReference>
<dbReference type="OrthoDB" id="10255128at2759"/>
<evidence type="ECO:0008006" key="9">
    <source>
        <dbReference type="Google" id="ProtNLM"/>
    </source>
</evidence>
<evidence type="ECO:0000256" key="3">
    <source>
        <dbReference type="SAM" id="Coils"/>
    </source>
</evidence>
<feature type="domain" description="SH3" evidence="5">
    <location>
        <begin position="496"/>
        <end position="555"/>
    </location>
</feature>
<protein>
    <recommendedName>
        <fullName evidence="9">SH3 domain-containing protein</fullName>
    </recommendedName>
</protein>
<dbReference type="Gene3D" id="1.20.1270.60">
    <property type="entry name" value="Arfaptin homology (AH) domain/BAR domain"/>
    <property type="match status" value="1"/>
</dbReference>
<dbReference type="Pfam" id="PF00018">
    <property type="entry name" value="SH3_1"/>
    <property type="match status" value="1"/>
</dbReference>
<dbReference type="PROSITE" id="PS51021">
    <property type="entry name" value="BAR"/>
    <property type="match status" value="1"/>
</dbReference>
<organism evidence="7 8">
    <name type="scientific">Elsinoe australis</name>
    <dbReference type="NCBI Taxonomy" id="40998"/>
    <lineage>
        <taxon>Eukaryota</taxon>
        <taxon>Fungi</taxon>
        <taxon>Dikarya</taxon>
        <taxon>Ascomycota</taxon>
        <taxon>Pezizomycotina</taxon>
        <taxon>Dothideomycetes</taxon>
        <taxon>Dothideomycetidae</taxon>
        <taxon>Myriangiales</taxon>
        <taxon>Elsinoaceae</taxon>
        <taxon>Elsinoe</taxon>
    </lineage>
</organism>
<dbReference type="AlphaFoldDB" id="A0A2P7YG56"/>
<dbReference type="STRING" id="40998.A0A2P7YG56"/>
<dbReference type="GO" id="GO:1990528">
    <property type="term" value="C:Rvs161p-Rvs167p complex"/>
    <property type="evidence" value="ECO:0007669"/>
    <property type="project" value="TreeGrafter"/>
</dbReference>
<feature type="compositionally biased region" description="Basic residues" evidence="4">
    <location>
        <begin position="480"/>
        <end position="493"/>
    </location>
</feature>
<dbReference type="GO" id="GO:0051666">
    <property type="term" value="P:actin cortical patch localization"/>
    <property type="evidence" value="ECO:0007669"/>
    <property type="project" value="InterPro"/>
</dbReference>
<dbReference type="PROSITE" id="PS50002">
    <property type="entry name" value="SH3"/>
    <property type="match status" value="1"/>
</dbReference>
<feature type="compositionally biased region" description="Low complexity" evidence="4">
    <location>
        <begin position="467"/>
        <end position="479"/>
    </location>
</feature>
<feature type="compositionally biased region" description="Polar residues" evidence="4">
    <location>
        <begin position="291"/>
        <end position="306"/>
    </location>
</feature>
<dbReference type="InterPro" id="IPR036028">
    <property type="entry name" value="SH3-like_dom_sf"/>
</dbReference>
<dbReference type="SUPFAM" id="SSF50044">
    <property type="entry name" value="SH3-domain"/>
    <property type="match status" value="1"/>
</dbReference>
<dbReference type="InterPro" id="IPR027267">
    <property type="entry name" value="AH/BAR_dom_sf"/>
</dbReference>
<evidence type="ECO:0000259" key="6">
    <source>
        <dbReference type="PROSITE" id="PS51021"/>
    </source>
</evidence>
<dbReference type="GO" id="GO:0031097">
    <property type="term" value="C:medial cortex"/>
    <property type="evidence" value="ECO:0007669"/>
    <property type="project" value="TreeGrafter"/>
</dbReference>
<dbReference type="PRINTS" id="PR00452">
    <property type="entry name" value="SH3DOMAIN"/>
</dbReference>
<keyword evidence="1 2" id="KW-0728">SH3 domain</keyword>
<feature type="compositionally biased region" description="Polar residues" evidence="4">
    <location>
        <begin position="346"/>
        <end position="355"/>
    </location>
</feature>
<dbReference type="Gene3D" id="2.30.30.40">
    <property type="entry name" value="SH3 Domains"/>
    <property type="match status" value="1"/>
</dbReference>
<feature type="compositionally biased region" description="Pro residues" evidence="4">
    <location>
        <begin position="364"/>
        <end position="376"/>
    </location>
</feature>
<dbReference type="EMBL" id="NHZQ01000445">
    <property type="protein sequence ID" value="PSK34937.1"/>
    <property type="molecule type" value="Genomic_DNA"/>
</dbReference>
<feature type="region of interest" description="Disordered" evidence="4">
    <location>
        <begin position="284"/>
        <end position="495"/>
    </location>
</feature>
<evidence type="ECO:0000259" key="5">
    <source>
        <dbReference type="PROSITE" id="PS50002"/>
    </source>
</evidence>
<dbReference type="PANTHER" id="PTHR47174:SF2">
    <property type="entry name" value="SH3 DOMAIN SIGNALLING PROTEIN (AFU_ORTHOLOGUE AFUA_5G07670)"/>
    <property type="match status" value="1"/>
</dbReference>
<dbReference type="GO" id="GO:0043332">
    <property type="term" value="C:mating projection tip"/>
    <property type="evidence" value="ECO:0007669"/>
    <property type="project" value="TreeGrafter"/>
</dbReference>
<dbReference type="SUPFAM" id="SSF103657">
    <property type="entry name" value="BAR/IMD domain-like"/>
    <property type="match status" value="1"/>
</dbReference>
<keyword evidence="8" id="KW-1185">Reference proteome</keyword>
<comment type="caution">
    <text evidence="7">The sequence shown here is derived from an EMBL/GenBank/DDBJ whole genome shotgun (WGS) entry which is preliminary data.</text>
</comment>
<dbReference type="FunFam" id="2.30.30.40:FF:000100">
    <property type="entry name" value="SH3 domain-containing YSC84-like protein 1"/>
    <property type="match status" value="1"/>
</dbReference>
<name>A0A2P7YG56_9PEZI</name>
<evidence type="ECO:0000256" key="4">
    <source>
        <dbReference type="SAM" id="MobiDB-lite"/>
    </source>
</evidence>
<feature type="domain" description="BAR" evidence="6">
    <location>
        <begin position="1"/>
        <end position="240"/>
    </location>
</feature>
<dbReference type="InterPro" id="IPR004148">
    <property type="entry name" value="BAR_dom"/>
</dbReference>
<accession>A0A2P7YG56</accession>
<dbReference type="SMART" id="SM00326">
    <property type="entry name" value="SH3"/>
    <property type="match status" value="1"/>
</dbReference>
<evidence type="ECO:0000256" key="1">
    <source>
        <dbReference type="ARBA" id="ARBA00022443"/>
    </source>
</evidence>
<proteinExistence type="predicted"/>